<organism evidence="5 6">
    <name type="scientific">Fredinandcohnia quinoae</name>
    <dbReference type="NCBI Taxonomy" id="2918902"/>
    <lineage>
        <taxon>Bacteria</taxon>
        <taxon>Bacillati</taxon>
        <taxon>Bacillota</taxon>
        <taxon>Bacilli</taxon>
        <taxon>Bacillales</taxon>
        <taxon>Bacillaceae</taxon>
        <taxon>Fredinandcohnia</taxon>
    </lineage>
</organism>
<dbReference type="PANTHER" id="PTHR43479:SF7">
    <property type="entry name" value="TETR-FAMILY TRANSCRIPTIONAL REGULATOR"/>
    <property type="match status" value="1"/>
</dbReference>
<dbReference type="InterPro" id="IPR001647">
    <property type="entry name" value="HTH_TetR"/>
</dbReference>
<dbReference type="Pfam" id="PF14278">
    <property type="entry name" value="TetR_C_8"/>
    <property type="match status" value="1"/>
</dbReference>
<keyword evidence="6" id="KW-1185">Reference proteome</keyword>
<evidence type="ECO:0000259" key="4">
    <source>
        <dbReference type="PROSITE" id="PS50977"/>
    </source>
</evidence>
<dbReference type="Proteomes" id="UP001431131">
    <property type="component" value="Unassembled WGS sequence"/>
</dbReference>
<dbReference type="Gene3D" id="1.10.357.10">
    <property type="entry name" value="Tetracycline Repressor, domain 2"/>
    <property type="match status" value="1"/>
</dbReference>
<comment type="caution">
    <text evidence="5">The sequence shown here is derived from an EMBL/GenBank/DDBJ whole genome shotgun (WGS) entry which is preliminary data.</text>
</comment>
<keyword evidence="1" id="KW-0678">Repressor</keyword>
<dbReference type="InterPro" id="IPR050624">
    <property type="entry name" value="HTH-type_Tx_Regulator"/>
</dbReference>
<evidence type="ECO:0000256" key="3">
    <source>
        <dbReference type="PROSITE-ProRule" id="PRU00335"/>
    </source>
</evidence>
<dbReference type="PANTHER" id="PTHR43479">
    <property type="entry name" value="ACREF/ENVCD OPERON REPRESSOR-RELATED"/>
    <property type="match status" value="1"/>
</dbReference>
<feature type="domain" description="HTH tetR-type" evidence="4">
    <location>
        <begin position="8"/>
        <end position="68"/>
    </location>
</feature>
<keyword evidence="2 3" id="KW-0238">DNA-binding</keyword>
<gene>
    <name evidence="5" type="ORF">MJG50_03555</name>
</gene>
<dbReference type="PROSITE" id="PS50977">
    <property type="entry name" value="HTH_TETR_2"/>
    <property type="match status" value="1"/>
</dbReference>
<sequence>MKKDLRVIKTQESLRHALLTLLKSKPLESITIAELCRLANINRGTFYLHYTDVHGVFKHYFEVIVEDFRRSYEEPYYKTNFTIENIEADMIKIFYHVEKYQDFYQIIFDQRIPMMYYYLLFDTLRSFIKESIKESVLEVEHGIKIDYLISYQTNAILGILIEWHRQEFKTPIQELNQQLIAIVSL</sequence>
<evidence type="ECO:0000256" key="2">
    <source>
        <dbReference type="ARBA" id="ARBA00023125"/>
    </source>
</evidence>
<reference evidence="5" key="1">
    <citation type="submission" date="2022-02" db="EMBL/GenBank/DDBJ databases">
        <title>Fredinandcohnia quinoae sp. nov. isolated from Chenopodium quinoa seeds.</title>
        <authorList>
            <person name="Saati-Santamaria Z."/>
            <person name="Flores-Felix J.D."/>
            <person name="Igual J.M."/>
            <person name="Velazquez E."/>
            <person name="Garcia-Fraile P."/>
            <person name="Martinez-Molina E."/>
        </authorList>
    </citation>
    <scope>NUCLEOTIDE SEQUENCE</scope>
    <source>
        <strain evidence="5">SECRCQ15</strain>
    </source>
</reference>
<dbReference type="AlphaFoldDB" id="A0AAW5E5K3"/>
<feature type="DNA-binding region" description="H-T-H motif" evidence="3">
    <location>
        <begin position="31"/>
        <end position="50"/>
    </location>
</feature>
<dbReference type="GO" id="GO:0003677">
    <property type="term" value="F:DNA binding"/>
    <property type="evidence" value="ECO:0007669"/>
    <property type="project" value="UniProtKB-UniRule"/>
</dbReference>
<name>A0AAW5E5K3_9BACI</name>
<dbReference type="RefSeq" id="WP_240252774.1">
    <property type="nucleotide sequence ID" value="NZ_JAKTTI010000003.1"/>
</dbReference>
<accession>A0AAW5E5K3</accession>
<dbReference type="SUPFAM" id="SSF46689">
    <property type="entry name" value="Homeodomain-like"/>
    <property type="match status" value="1"/>
</dbReference>
<evidence type="ECO:0000313" key="5">
    <source>
        <dbReference type="EMBL" id="MCH1624393.1"/>
    </source>
</evidence>
<protein>
    <submittedName>
        <fullName evidence="5">TetR/AcrR family transcriptional regulator</fullName>
    </submittedName>
</protein>
<evidence type="ECO:0000256" key="1">
    <source>
        <dbReference type="ARBA" id="ARBA00022491"/>
    </source>
</evidence>
<dbReference type="EMBL" id="JAKTTI010000003">
    <property type="protein sequence ID" value="MCH1624393.1"/>
    <property type="molecule type" value="Genomic_DNA"/>
</dbReference>
<dbReference type="InterPro" id="IPR009057">
    <property type="entry name" value="Homeodomain-like_sf"/>
</dbReference>
<proteinExistence type="predicted"/>
<dbReference type="InterPro" id="IPR039532">
    <property type="entry name" value="TetR_C_Firmicutes"/>
</dbReference>
<evidence type="ECO:0000313" key="6">
    <source>
        <dbReference type="Proteomes" id="UP001431131"/>
    </source>
</evidence>